<evidence type="ECO:0000313" key="3">
    <source>
        <dbReference type="EMBL" id="RZT31798.1"/>
    </source>
</evidence>
<name>A0A4Q7RH12_9BURK</name>
<feature type="region of interest" description="Disordered" evidence="1">
    <location>
        <begin position="33"/>
        <end position="63"/>
    </location>
</feature>
<dbReference type="EMBL" id="SGXM01000008">
    <property type="protein sequence ID" value="RZT31798.1"/>
    <property type="molecule type" value="Genomic_DNA"/>
</dbReference>
<sequence length="63" mass="5997">MIRNVPARRPAAARLAVVAACLAGGTMLLAGCERNPPPGPGPKPISGAAVPAAGASGAATAPR</sequence>
<proteinExistence type="predicted"/>
<keyword evidence="2" id="KW-0732">Signal</keyword>
<evidence type="ECO:0000313" key="4">
    <source>
        <dbReference type="Proteomes" id="UP000291078"/>
    </source>
</evidence>
<dbReference type="Proteomes" id="UP000291078">
    <property type="component" value="Unassembled WGS sequence"/>
</dbReference>
<feature type="compositionally biased region" description="Low complexity" evidence="1">
    <location>
        <begin position="47"/>
        <end position="63"/>
    </location>
</feature>
<feature type="signal peptide" evidence="2">
    <location>
        <begin position="1"/>
        <end position="30"/>
    </location>
</feature>
<comment type="caution">
    <text evidence="3">The sequence shown here is derived from an EMBL/GenBank/DDBJ whole genome shotgun (WGS) entry which is preliminary data.</text>
</comment>
<dbReference type="PROSITE" id="PS51257">
    <property type="entry name" value="PROKAR_LIPOPROTEIN"/>
    <property type="match status" value="1"/>
</dbReference>
<keyword evidence="4" id="KW-1185">Reference proteome</keyword>
<evidence type="ECO:0000256" key="1">
    <source>
        <dbReference type="SAM" id="MobiDB-lite"/>
    </source>
</evidence>
<feature type="chain" id="PRO_5020512484" evidence="2">
    <location>
        <begin position="31"/>
        <end position="63"/>
    </location>
</feature>
<accession>A0A4Q7RH12</accession>
<organism evidence="3 4">
    <name type="scientific">Cupriavidus agavae</name>
    <dbReference type="NCBI Taxonomy" id="1001822"/>
    <lineage>
        <taxon>Bacteria</taxon>
        <taxon>Pseudomonadati</taxon>
        <taxon>Pseudomonadota</taxon>
        <taxon>Betaproteobacteria</taxon>
        <taxon>Burkholderiales</taxon>
        <taxon>Burkholderiaceae</taxon>
        <taxon>Cupriavidus</taxon>
    </lineage>
</organism>
<evidence type="ECO:0000256" key="2">
    <source>
        <dbReference type="SAM" id="SignalP"/>
    </source>
</evidence>
<reference evidence="3 4" key="1">
    <citation type="journal article" date="2015" name="Stand. Genomic Sci.">
        <title>Genomic Encyclopedia of Bacterial and Archaeal Type Strains, Phase III: the genomes of soil and plant-associated and newly described type strains.</title>
        <authorList>
            <person name="Whitman W.B."/>
            <person name="Woyke T."/>
            <person name="Klenk H.P."/>
            <person name="Zhou Y."/>
            <person name="Lilburn T.G."/>
            <person name="Beck B.J."/>
            <person name="De Vos P."/>
            <person name="Vandamme P."/>
            <person name="Eisen J.A."/>
            <person name="Garrity G."/>
            <person name="Hugenholtz P."/>
            <person name="Kyrpides N.C."/>
        </authorList>
    </citation>
    <scope>NUCLEOTIDE SEQUENCE [LARGE SCALE GENOMIC DNA]</scope>
    <source>
        <strain evidence="3 4">ASC-9842</strain>
    </source>
</reference>
<protein>
    <submittedName>
        <fullName evidence="3">Uncharacterized protein</fullName>
    </submittedName>
</protein>
<dbReference type="AlphaFoldDB" id="A0A4Q7RH12"/>
<gene>
    <name evidence="3" type="ORF">EV147_4297</name>
</gene>